<organism evidence="3 4">
    <name type="scientific">Saitoella complicata (strain BCRC 22490 / CBS 7301 / JCM 7358 / NBRC 10748 / NRRL Y-17804)</name>
    <dbReference type="NCBI Taxonomy" id="698492"/>
    <lineage>
        <taxon>Eukaryota</taxon>
        <taxon>Fungi</taxon>
        <taxon>Dikarya</taxon>
        <taxon>Ascomycota</taxon>
        <taxon>Taphrinomycotina</taxon>
        <taxon>Taphrinomycotina incertae sedis</taxon>
        <taxon>Saitoella</taxon>
    </lineage>
</organism>
<keyword evidence="4" id="KW-1185">Reference proteome</keyword>
<name>A0A0E9N9I6_SAICN</name>
<reference evidence="3 4" key="1">
    <citation type="journal article" date="2011" name="J. Gen. Appl. Microbiol.">
        <title>Draft genome sequencing of the enigmatic yeast Saitoella complicata.</title>
        <authorList>
            <person name="Nishida H."/>
            <person name="Hamamoto M."/>
            <person name="Sugiyama J."/>
        </authorList>
    </citation>
    <scope>NUCLEOTIDE SEQUENCE [LARGE SCALE GENOMIC DNA]</scope>
    <source>
        <strain evidence="3 4">NRRL Y-17804</strain>
    </source>
</reference>
<feature type="transmembrane region" description="Helical" evidence="2">
    <location>
        <begin position="34"/>
        <end position="51"/>
    </location>
</feature>
<feature type="transmembrane region" description="Helical" evidence="2">
    <location>
        <begin position="88"/>
        <end position="108"/>
    </location>
</feature>
<reference evidence="3 4" key="3">
    <citation type="journal article" date="2015" name="Genome Announc.">
        <title>Draft Genome Sequence of the Archiascomycetous Yeast Saitoella complicata.</title>
        <authorList>
            <person name="Yamauchi K."/>
            <person name="Kondo S."/>
            <person name="Hamamoto M."/>
            <person name="Takahashi Y."/>
            <person name="Ogura Y."/>
            <person name="Hayashi T."/>
            <person name="Nishida H."/>
        </authorList>
    </citation>
    <scope>NUCLEOTIDE SEQUENCE [LARGE SCALE GENOMIC DNA]</scope>
    <source>
        <strain evidence="3 4">NRRL Y-17804</strain>
    </source>
</reference>
<evidence type="ECO:0000313" key="3">
    <source>
        <dbReference type="EMBL" id="GAO46453.1"/>
    </source>
</evidence>
<keyword evidence="2" id="KW-0812">Transmembrane</keyword>
<dbReference type="OMA" id="FYWVLDT"/>
<reference evidence="3 4" key="2">
    <citation type="journal article" date="2014" name="J. Gen. Appl. Microbiol.">
        <title>The early diverging ascomycetous budding yeast Saitoella complicata has three histone deacetylases belonging to the Clr6, Hos2, and Rpd3 lineages.</title>
        <authorList>
            <person name="Nishida H."/>
            <person name="Matsumoto T."/>
            <person name="Kondo S."/>
            <person name="Hamamoto M."/>
            <person name="Yoshikawa H."/>
        </authorList>
    </citation>
    <scope>NUCLEOTIDE SEQUENCE [LARGE SCALE GENOMIC DNA]</scope>
    <source>
        <strain evidence="3 4">NRRL Y-17804</strain>
    </source>
</reference>
<feature type="region of interest" description="Disordered" evidence="1">
    <location>
        <begin position="124"/>
        <end position="145"/>
    </location>
</feature>
<evidence type="ECO:0008006" key="5">
    <source>
        <dbReference type="Google" id="ProtNLM"/>
    </source>
</evidence>
<dbReference type="PANTHER" id="PTHR28008">
    <property type="entry name" value="DOMAIN PROTEIN, PUTATIVE (AFU_ORTHOLOGUE AFUA_3G10980)-RELATED"/>
    <property type="match status" value="1"/>
</dbReference>
<keyword evidence="2" id="KW-0472">Membrane</keyword>
<accession>A0A0E9N9I6</accession>
<sequence length="204" mass="22919">MRIRIPFAVSFLCQLPIAAWLGLAPSLNISNDKVLHFFVFFILTTNFYWIVDTTRRRVTHATALVCVLGAGVGSEFLQGLLPYRDFDYFDIAANVAGSGLALLLSSWYHKRMLERKRMAKYGAVPTTDDHENRDLELGETPSSGSLISQEEGVVSFDEETGVSDEPTTSIILFDLDTSPRSLSPERQQIPFPLRYLLYISPKLP</sequence>
<evidence type="ECO:0000313" key="4">
    <source>
        <dbReference type="Proteomes" id="UP000033140"/>
    </source>
</evidence>
<dbReference type="EMBL" id="BACD03000004">
    <property type="protein sequence ID" value="GAO46453.1"/>
    <property type="molecule type" value="Genomic_DNA"/>
</dbReference>
<protein>
    <recommendedName>
        <fullName evidence="5">VanZ-like domain-containing protein</fullName>
    </recommendedName>
</protein>
<comment type="caution">
    <text evidence="3">The sequence shown here is derived from an EMBL/GenBank/DDBJ whole genome shotgun (WGS) entry which is preliminary data.</text>
</comment>
<feature type="compositionally biased region" description="Basic and acidic residues" evidence="1">
    <location>
        <begin position="127"/>
        <end position="136"/>
    </location>
</feature>
<proteinExistence type="predicted"/>
<keyword evidence="2" id="KW-1133">Transmembrane helix</keyword>
<dbReference type="PANTHER" id="PTHR28008:SF1">
    <property type="entry name" value="DOMAIN PROTEIN, PUTATIVE (AFU_ORTHOLOGUE AFUA_3G10980)-RELATED"/>
    <property type="match status" value="1"/>
</dbReference>
<dbReference type="AlphaFoldDB" id="A0A0E9N9I6"/>
<dbReference type="NCBIfam" id="NF037970">
    <property type="entry name" value="vanZ_1"/>
    <property type="match status" value="1"/>
</dbReference>
<feature type="transmembrane region" description="Helical" evidence="2">
    <location>
        <begin position="58"/>
        <end position="76"/>
    </location>
</feature>
<evidence type="ECO:0000256" key="2">
    <source>
        <dbReference type="SAM" id="Phobius"/>
    </source>
</evidence>
<gene>
    <name evidence="3" type="ORF">G7K_0684-t1</name>
</gene>
<dbReference type="Proteomes" id="UP000033140">
    <property type="component" value="Unassembled WGS sequence"/>
</dbReference>
<evidence type="ECO:0000256" key="1">
    <source>
        <dbReference type="SAM" id="MobiDB-lite"/>
    </source>
</evidence>